<evidence type="ECO:0000256" key="1">
    <source>
        <dbReference type="ARBA" id="ARBA00022737"/>
    </source>
</evidence>
<gene>
    <name evidence="5" type="ORF">PVL29_012165</name>
</gene>
<feature type="domain" description="K Homology" evidence="4">
    <location>
        <begin position="54"/>
        <end position="124"/>
    </location>
</feature>
<dbReference type="InterPro" id="IPR036612">
    <property type="entry name" value="KH_dom_type_1_sf"/>
</dbReference>
<dbReference type="Gene3D" id="3.30.310.210">
    <property type="match status" value="1"/>
</dbReference>
<evidence type="ECO:0000256" key="3">
    <source>
        <dbReference type="SAM" id="MobiDB-lite"/>
    </source>
</evidence>
<dbReference type="CDD" id="cd22460">
    <property type="entry name" value="KH-I_PEPPER_rpt2_like"/>
    <property type="match status" value="2"/>
</dbReference>
<keyword evidence="1" id="KW-0677">Repeat</keyword>
<dbReference type="AlphaFoldDB" id="A0AA39DRC5"/>
<dbReference type="Proteomes" id="UP001168098">
    <property type="component" value="Unassembled WGS sequence"/>
</dbReference>
<feature type="region of interest" description="Disordered" evidence="3">
    <location>
        <begin position="1"/>
        <end position="44"/>
    </location>
</feature>
<evidence type="ECO:0000256" key="2">
    <source>
        <dbReference type="PROSITE-ProRule" id="PRU00117"/>
    </source>
</evidence>
<dbReference type="SUPFAM" id="SSF54791">
    <property type="entry name" value="Eukaryotic type KH-domain (KH-domain type I)"/>
    <property type="match status" value="5"/>
</dbReference>
<dbReference type="CDD" id="cd22459">
    <property type="entry name" value="KH-I_PEPPER_rpt1_like"/>
    <property type="match status" value="2"/>
</dbReference>
<evidence type="ECO:0000259" key="4">
    <source>
        <dbReference type="SMART" id="SM00322"/>
    </source>
</evidence>
<dbReference type="PANTHER" id="PTHR10288">
    <property type="entry name" value="KH DOMAIN CONTAINING RNA BINDING PROTEIN"/>
    <property type="match status" value="1"/>
</dbReference>
<feature type="domain" description="K Homology" evidence="4">
    <location>
        <begin position="589"/>
        <end position="659"/>
    </location>
</feature>
<dbReference type="GO" id="GO:0003723">
    <property type="term" value="F:RNA binding"/>
    <property type="evidence" value="ECO:0007669"/>
    <property type="project" value="UniProtKB-UniRule"/>
</dbReference>
<dbReference type="PROSITE" id="PS50084">
    <property type="entry name" value="KH_TYPE_1"/>
    <property type="match status" value="5"/>
</dbReference>
<feature type="region of interest" description="Disordered" evidence="3">
    <location>
        <begin position="127"/>
        <end position="148"/>
    </location>
</feature>
<evidence type="ECO:0000313" key="6">
    <source>
        <dbReference type="Proteomes" id="UP001168098"/>
    </source>
</evidence>
<name>A0AA39DRC5_VITRO</name>
<dbReference type="CDD" id="cd22462">
    <property type="entry name" value="KH-I_HEN4_like_rpt5"/>
    <property type="match status" value="1"/>
</dbReference>
<organism evidence="5 6">
    <name type="scientific">Vitis rotundifolia</name>
    <name type="common">Muscadine grape</name>
    <dbReference type="NCBI Taxonomy" id="103349"/>
    <lineage>
        <taxon>Eukaryota</taxon>
        <taxon>Viridiplantae</taxon>
        <taxon>Streptophyta</taxon>
        <taxon>Embryophyta</taxon>
        <taxon>Tracheophyta</taxon>
        <taxon>Spermatophyta</taxon>
        <taxon>Magnoliopsida</taxon>
        <taxon>eudicotyledons</taxon>
        <taxon>Gunneridae</taxon>
        <taxon>Pentapetalae</taxon>
        <taxon>rosids</taxon>
        <taxon>Vitales</taxon>
        <taxon>Vitaceae</taxon>
        <taxon>Viteae</taxon>
        <taxon>Vitis</taxon>
    </lineage>
</organism>
<feature type="compositionally biased region" description="Low complexity" evidence="3">
    <location>
        <begin position="30"/>
        <end position="44"/>
    </location>
</feature>
<keyword evidence="2" id="KW-0694">RNA-binding</keyword>
<evidence type="ECO:0000313" key="5">
    <source>
        <dbReference type="EMBL" id="KAJ9693294.1"/>
    </source>
</evidence>
<reference evidence="5 6" key="1">
    <citation type="journal article" date="2023" name="BMC Biotechnol.">
        <title>Vitis rotundifolia cv Carlos genome sequencing.</title>
        <authorList>
            <person name="Huff M."/>
            <person name="Hulse-Kemp A."/>
            <person name="Scheffler B."/>
            <person name="Youngblood R."/>
            <person name="Simpson S."/>
            <person name="Babiker E."/>
            <person name="Staton M."/>
        </authorList>
    </citation>
    <scope>NUCLEOTIDE SEQUENCE [LARGE SCALE GENOMIC DNA]</scope>
    <source>
        <tissue evidence="5">Leaf</tissue>
    </source>
</reference>
<dbReference type="InterPro" id="IPR004088">
    <property type="entry name" value="KH_dom_type_1"/>
</dbReference>
<dbReference type="SMART" id="SM00322">
    <property type="entry name" value="KH"/>
    <property type="match status" value="5"/>
</dbReference>
<proteinExistence type="predicted"/>
<protein>
    <recommendedName>
        <fullName evidence="4">K Homology domain-containing protein</fullName>
    </recommendedName>
</protein>
<accession>A0AA39DRC5</accession>
<feature type="domain" description="K Homology" evidence="4">
    <location>
        <begin position="410"/>
        <end position="485"/>
    </location>
</feature>
<dbReference type="InterPro" id="IPR004087">
    <property type="entry name" value="KH_dom"/>
</dbReference>
<dbReference type="Pfam" id="PF00013">
    <property type="entry name" value="KH_1"/>
    <property type="match status" value="5"/>
</dbReference>
<dbReference type="EMBL" id="JARBHA010000009">
    <property type="protein sequence ID" value="KAJ9693294.1"/>
    <property type="molecule type" value="Genomic_DNA"/>
</dbReference>
<keyword evidence="6" id="KW-1185">Reference proteome</keyword>
<feature type="compositionally biased region" description="Polar residues" evidence="3">
    <location>
        <begin position="578"/>
        <end position="587"/>
    </location>
</feature>
<feature type="region of interest" description="Disordered" evidence="3">
    <location>
        <begin position="564"/>
        <end position="587"/>
    </location>
</feature>
<feature type="domain" description="K Homology" evidence="4">
    <location>
        <begin position="181"/>
        <end position="256"/>
    </location>
</feature>
<comment type="caution">
    <text evidence="5">The sequence shown here is derived from an EMBL/GenBank/DDBJ whole genome shotgun (WGS) entry which is preliminary data.</text>
</comment>
<dbReference type="Gene3D" id="3.30.1370.10">
    <property type="entry name" value="K Homology domain, type 1"/>
    <property type="match status" value="3"/>
</dbReference>
<sequence length="665" mass="70083">MDSSSLPKRLPADSSTAASAEPTAKRRNQPTATSAASAATSSPPTVVAAGAAKPQVLFRILCPATKTGGVIGKGGAIIRQFREDTGAKIRIDDSVLGCDERVILIVADAVKSKREASAICGAEANDGEESANLSNSSPNPVAVDDDESSPAQQALVRVFERILKVDEEREEKEKKEDLGNVAVCCRLLAPSNQVGCVLGRGGKIVEKIRQESGAQIRVLPKDHIPACASPGDELIQITGTFPAVRKALLSVSSCLQDNPRADAANSAAAKPTGGMLHGNGMPGQLDSFPQRGYGSSLHGSDYHSRGYSSMPGPENIGANHRMVLEEEVVFKLLCHFEKVGSLIGKGGSIIRSLQSETGASIKIADAAPDSDERVVVISARENSEQKHSPAQDAVIRVHCRIAEIGFEPGAAVVARLLVHSQQIGCLLGKGGIIISEMRRATGASIRIFAKEQVPKCGSQNDELVQVIGSLQSVQDALFRITSRIRETIFPLKPSISNVNAHHTCLLFQKYLPLCLGQGMTQHLLVITLPLLECHMGLIVLLFQATPLITSPHFHTGVSGNLRGTDVGSGGLASRNGPPGSSGSQAPNITSTTVEVAVPQALLCHVYGENNSNLNQIRQISGARVVIQDPRTGSSEGVVVVSGTPDQTRAAQSLVQAFILSEQTTT</sequence>
<feature type="domain" description="K Homology" evidence="4">
    <location>
        <begin position="326"/>
        <end position="402"/>
    </location>
</feature>